<feature type="compositionally biased region" description="Polar residues" evidence="1">
    <location>
        <begin position="412"/>
        <end position="468"/>
    </location>
</feature>
<feature type="region of interest" description="Disordered" evidence="1">
    <location>
        <begin position="1099"/>
        <end position="1132"/>
    </location>
</feature>
<reference evidence="2 3" key="1">
    <citation type="submission" date="2015-01" db="EMBL/GenBank/DDBJ databases">
        <title>The Genome Sequence of Ochroconis gallopava CBS43764.</title>
        <authorList>
            <consortium name="The Broad Institute Genomics Platform"/>
            <person name="Cuomo C."/>
            <person name="de Hoog S."/>
            <person name="Gorbushina A."/>
            <person name="Stielow B."/>
            <person name="Teixiera M."/>
            <person name="Abouelleil A."/>
            <person name="Chapman S.B."/>
            <person name="Priest M."/>
            <person name="Young S.K."/>
            <person name="Wortman J."/>
            <person name="Nusbaum C."/>
            <person name="Birren B."/>
        </authorList>
    </citation>
    <scope>NUCLEOTIDE SEQUENCE [LARGE SCALE GENOMIC DNA]</scope>
    <source>
        <strain evidence="2 3">CBS 43764</strain>
    </source>
</reference>
<dbReference type="OrthoDB" id="5346713at2759"/>
<feature type="compositionally biased region" description="Polar residues" evidence="1">
    <location>
        <begin position="1116"/>
        <end position="1132"/>
    </location>
</feature>
<sequence>MYNWTPSLCAAASITSASVVGLGFARPEQPRPDTTASHNKKLLSKDDPATTMPTRLRSSFTPATPLSTTNTPSVTDEQHARSSPSATLGYDGRTPSNKVQRLAGDGSDAARQRRSDHERERCSTSGSEARGQTPQPRPRPATVRSQSRNSWIKRLSFSDNSRSSSPWPDSIALSPSSNASATISTAGSTIPMIGSAPVALPPNKLVKRTTSQRMINSSSGRVPTLRRPATSHQRSANLQNWSLAHERESNPVTPDLLPPTIKAPPTETKWKSFFTVKINKKGSVSKGSDAPSRGIKRVVPEEGCYPSLVTAKAVITSTLDVDDFPEYDDDSVFYASRPQSAFGLESALTSNRQSAAIEPGPPPTDGDAQDAQNEPRQSISSLLSRKPSRRESIRGLSNKLTKRITGRRVVSAPTTTDSKPPTLGTDTEFSAETNHFQGSPNSCQANTTSRTDPSLANSPLTSHTSAMLSDSEHDSPKMSPPNQSWKDEAAHEVSAGINSINSRLSYRSATHSDTGSSFGESDADVSEVEASKHSHYSMMTNGRPRTNRSSRSRRDSESRFETIMDESPPKSHKSPLKDMLPHAIRYRDDMNMDVSDTIEEEANMGSPDRRTIRSDKADNGSPLASKNSTYSQLQRTPHMSSSPPGFAKPLSLGTLEYDDHVMDEDEESRWSAFDEQDSVSHSEIDDWEIQDDFTTPIPSRRPSQLQTQPSVGSKSVLTNESTTNFPDNNPRNGLKGTLFAYSETSVEKAPGSGTPPRPSTVHGKKDADGRGSRPNKRRTPGGLHIRSQSVPVVPDLTGKRQAVITNKFGTWGVGSKGVTEDWDEDFDFGDKVSLNASTNGSGEKRTDSMQPIAIPQKIKDHQISVMNNISLVREFGIMIEQLKLLKPRAASLGLVQNSKDDLYELVDSMIELADQEADINVGHQSPPSSPSFDMSGFDDPPVRASKKNGSNTNANERHDTVIRTPPTAKTKRKTVLPDENDVFTSPTTQADQSKPTTPATAETALRPRKDSEAMARSVIEALKKKKSNERSAMSLQPVPPNRRVQFDTRTLRHIVPYVSGLVRRVKDQIREAERFDIGSDSDWDEDTEPRVPQLAHVFRDPSPIVESPSSRRSRGLQPTRTHSLEGSPTVDNVNKQLKMMTVM</sequence>
<organism evidence="2 3">
    <name type="scientific">Verruconis gallopava</name>
    <dbReference type="NCBI Taxonomy" id="253628"/>
    <lineage>
        <taxon>Eukaryota</taxon>
        <taxon>Fungi</taxon>
        <taxon>Dikarya</taxon>
        <taxon>Ascomycota</taxon>
        <taxon>Pezizomycotina</taxon>
        <taxon>Dothideomycetes</taxon>
        <taxon>Pleosporomycetidae</taxon>
        <taxon>Venturiales</taxon>
        <taxon>Sympoventuriaceae</taxon>
        <taxon>Verruconis</taxon>
    </lineage>
</organism>
<feature type="compositionally biased region" description="Polar residues" evidence="1">
    <location>
        <begin position="982"/>
        <end position="1000"/>
    </location>
</feature>
<feature type="region of interest" description="Disordered" evidence="1">
    <location>
        <begin position="211"/>
        <end position="236"/>
    </location>
</feature>
<feature type="compositionally biased region" description="Polar residues" evidence="1">
    <location>
        <begin position="508"/>
        <end position="519"/>
    </location>
</feature>
<dbReference type="GeneID" id="27310604"/>
<feature type="compositionally biased region" description="Polar residues" evidence="1">
    <location>
        <begin position="211"/>
        <end position="221"/>
    </location>
</feature>
<dbReference type="AlphaFoldDB" id="A0A0D1XW57"/>
<feature type="compositionally biased region" description="Basic and acidic residues" evidence="1">
    <location>
        <begin position="108"/>
        <end position="122"/>
    </location>
</feature>
<name>A0A0D1XW57_9PEZI</name>
<proteinExistence type="predicted"/>
<protein>
    <submittedName>
        <fullName evidence="2">Uncharacterized protein</fullName>
    </submittedName>
</protein>
<feature type="region of interest" description="Disordered" evidence="1">
    <location>
        <begin position="24"/>
        <end position="183"/>
    </location>
</feature>
<feature type="region of interest" description="Disordered" evidence="1">
    <location>
        <begin position="663"/>
        <end position="785"/>
    </location>
</feature>
<feature type="compositionally biased region" description="Basic and acidic residues" evidence="1">
    <location>
        <begin position="552"/>
        <end position="562"/>
    </location>
</feature>
<feature type="compositionally biased region" description="Polar residues" evidence="1">
    <location>
        <begin position="51"/>
        <end position="86"/>
    </location>
</feature>
<feature type="compositionally biased region" description="Polar residues" evidence="1">
    <location>
        <begin position="922"/>
        <end position="932"/>
    </location>
</feature>
<gene>
    <name evidence="2" type="ORF">PV09_02631</name>
</gene>
<feature type="compositionally biased region" description="Low complexity" evidence="1">
    <location>
        <begin position="157"/>
        <end position="170"/>
    </location>
</feature>
<evidence type="ECO:0000256" key="1">
    <source>
        <dbReference type="SAM" id="MobiDB-lite"/>
    </source>
</evidence>
<dbReference type="InParanoid" id="A0A0D1XW57"/>
<dbReference type="EMBL" id="KN847534">
    <property type="protein sequence ID" value="KIW06971.1"/>
    <property type="molecule type" value="Genomic_DNA"/>
</dbReference>
<feature type="compositionally biased region" description="Polar residues" evidence="1">
    <location>
        <begin position="622"/>
        <end position="643"/>
    </location>
</feature>
<keyword evidence="3" id="KW-1185">Reference proteome</keyword>
<feature type="region of interest" description="Disordered" evidence="1">
    <location>
        <begin position="600"/>
        <end position="651"/>
    </location>
</feature>
<feature type="region of interest" description="Disordered" evidence="1">
    <location>
        <begin position="349"/>
        <end position="492"/>
    </location>
</feature>
<feature type="region of interest" description="Disordered" evidence="1">
    <location>
        <begin position="920"/>
        <end position="1013"/>
    </location>
</feature>
<feature type="compositionally biased region" description="Basic and acidic residues" evidence="1">
    <location>
        <begin position="607"/>
        <end position="618"/>
    </location>
</feature>
<feature type="compositionally biased region" description="Polar residues" evidence="1">
    <location>
        <begin position="123"/>
        <end position="134"/>
    </location>
</feature>
<feature type="compositionally biased region" description="Polar residues" evidence="1">
    <location>
        <begin position="370"/>
        <end position="383"/>
    </location>
</feature>
<feature type="compositionally biased region" description="Polar residues" evidence="1">
    <location>
        <begin position="173"/>
        <end position="183"/>
    </location>
</feature>
<dbReference type="HOGENOM" id="CLU_004543_1_0_1"/>
<dbReference type="STRING" id="253628.A0A0D1XW57"/>
<dbReference type="VEuPathDB" id="FungiDB:PV09_02631"/>
<accession>A0A0D1XW57</accession>
<feature type="region of interest" description="Disordered" evidence="1">
    <location>
        <begin position="508"/>
        <end position="577"/>
    </location>
</feature>
<feature type="compositionally biased region" description="Polar residues" evidence="1">
    <location>
        <begin position="692"/>
        <end position="731"/>
    </location>
</feature>
<dbReference type="Proteomes" id="UP000053259">
    <property type="component" value="Unassembled WGS sequence"/>
</dbReference>
<evidence type="ECO:0000313" key="3">
    <source>
        <dbReference type="Proteomes" id="UP000053259"/>
    </source>
</evidence>
<dbReference type="RefSeq" id="XP_016216840.1">
    <property type="nucleotide sequence ID" value="XM_016355704.1"/>
</dbReference>
<evidence type="ECO:0000313" key="2">
    <source>
        <dbReference type="EMBL" id="KIW06971.1"/>
    </source>
</evidence>